<gene>
    <name evidence="1" type="ORF">O181_011437</name>
</gene>
<evidence type="ECO:0000313" key="1">
    <source>
        <dbReference type="EMBL" id="MBW0471722.1"/>
    </source>
</evidence>
<comment type="caution">
    <text evidence="1">The sequence shown here is derived from an EMBL/GenBank/DDBJ whole genome shotgun (WGS) entry which is preliminary data.</text>
</comment>
<dbReference type="EMBL" id="AVOT02002843">
    <property type="protein sequence ID" value="MBW0471722.1"/>
    <property type="molecule type" value="Genomic_DNA"/>
</dbReference>
<accession>A0A9Q3BVQ6</accession>
<dbReference type="Proteomes" id="UP000765509">
    <property type="component" value="Unassembled WGS sequence"/>
</dbReference>
<sequence length="73" mass="8862">MNPAPLNVPPVEQSGDNKLKKVIKARRLRGKNQREYPVRYRNPIHEDEWLEESEITDSDKFLRRFRHERRPHS</sequence>
<dbReference type="InterPro" id="IPR016197">
    <property type="entry name" value="Chromo-like_dom_sf"/>
</dbReference>
<proteinExistence type="predicted"/>
<organism evidence="1 2">
    <name type="scientific">Austropuccinia psidii MF-1</name>
    <dbReference type="NCBI Taxonomy" id="1389203"/>
    <lineage>
        <taxon>Eukaryota</taxon>
        <taxon>Fungi</taxon>
        <taxon>Dikarya</taxon>
        <taxon>Basidiomycota</taxon>
        <taxon>Pucciniomycotina</taxon>
        <taxon>Pucciniomycetes</taxon>
        <taxon>Pucciniales</taxon>
        <taxon>Sphaerophragmiaceae</taxon>
        <taxon>Austropuccinia</taxon>
    </lineage>
</organism>
<keyword evidence="2" id="KW-1185">Reference proteome</keyword>
<protein>
    <recommendedName>
        <fullName evidence="3">Chromo domain-containing protein</fullName>
    </recommendedName>
</protein>
<dbReference type="AlphaFoldDB" id="A0A9Q3BVQ6"/>
<name>A0A9Q3BVQ6_9BASI</name>
<reference evidence="1" key="1">
    <citation type="submission" date="2021-03" db="EMBL/GenBank/DDBJ databases">
        <title>Draft genome sequence of rust myrtle Austropuccinia psidii MF-1, a brazilian biotype.</title>
        <authorList>
            <person name="Quecine M.C."/>
            <person name="Pachon D.M.R."/>
            <person name="Bonatelli M.L."/>
            <person name="Correr F.H."/>
            <person name="Franceschini L.M."/>
            <person name="Leite T.F."/>
            <person name="Margarido G.R.A."/>
            <person name="Almeida C.A."/>
            <person name="Ferrarezi J.A."/>
            <person name="Labate C.A."/>
        </authorList>
    </citation>
    <scope>NUCLEOTIDE SEQUENCE</scope>
    <source>
        <strain evidence="1">MF-1</strain>
    </source>
</reference>
<dbReference type="SUPFAM" id="SSF54160">
    <property type="entry name" value="Chromo domain-like"/>
    <property type="match status" value="1"/>
</dbReference>
<evidence type="ECO:0000313" key="2">
    <source>
        <dbReference type="Proteomes" id="UP000765509"/>
    </source>
</evidence>
<evidence type="ECO:0008006" key="3">
    <source>
        <dbReference type="Google" id="ProtNLM"/>
    </source>
</evidence>